<dbReference type="Pfam" id="PF03372">
    <property type="entry name" value="Exo_endo_phos"/>
    <property type="match status" value="1"/>
</dbReference>
<evidence type="ECO:0000313" key="3">
    <source>
        <dbReference type="Proteomes" id="UP001149090"/>
    </source>
</evidence>
<dbReference type="InterPro" id="IPR036691">
    <property type="entry name" value="Endo/exonu/phosph_ase_sf"/>
</dbReference>
<evidence type="ECO:0000259" key="1">
    <source>
        <dbReference type="Pfam" id="PF03372"/>
    </source>
</evidence>
<reference evidence="2" key="1">
    <citation type="submission" date="2022-10" db="EMBL/GenBank/DDBJ databases">
        <title>Novel sulphate-reducing endosymbionts in the free-living metamonad Anaeramoeba.</title>
        <authorList>
            <person name="Jerlstrom-Hultqvist J."/>
            <person name="Cepicka I."/>
            <person name="Gallot-Lavallee L."/>
            <person name="Salas-Leiva D."/>
            <person name="Curtis B.A."/>
            <person name="Zahonova K."/>
            <person name="Pipaliya S."/>
            <person name="Dacks J."/>
            <person name="Roger A.J."/>
        </authorList>
    </citation>
    <scope>NUCLEOTIDE SEQUENCE</scope>
    <source>
        <strain evidence="2">BMAN</strain>
    </source>
</reference>
<dbReference type="GO" id="GO:0000175">
    <property type="term" value="F:3'-5'-RNA exonuclease activity"/>
    <property type="evidence" value="ECO:0007669"/>
    <property type="project" value="TreeGrafter"/>
</dbReference>
<accession>A0A9Q0RG89</accession>
<dbReference type="InterPro" id="IPR005135">
    <property type="entry name" value="Endo/exonuclease/phosphatase"/>
</dbReference>
<proteinExistence type="predicted"/>
<sequence length="438" mass="51694">MLKKIQVISKLQKTKLPQKTIKLILRTTITRNITITRTKEREITSQKTSQKISQKTSQKIIKKKQIKEMETKKTKFRIATFNVLAPAYKRVYKKAFDGNTYKFREGLFPELWIPRTKNVIQFIKNSKSDIICLQECWLNKKSEPVILNEMGTDFIAVKKKRTKHKQDGLMTFIKKSKFDLIAYYFLEFNDGDERVITLCHLRSKQNGSEVIVANTHLTFPHGIYEKKLRLNQIKRSLSWINDYHFSAVYQKSSKQISTIITKINQKLKQFSIPKPTRYNYNSNYRHKTVGIKTKQINKFIDGIPIIFVGDFNGSYDSVYDSIFRFGFRSSFFECNKRDPLATHINHLREETNVDHIFFHNPQLDIYSIISHLVKNKSIIRDYFSNYSLKNLPFKKYRFKISPKFSSLLPQDLSDNEFPSVSKFSLSDHRPESLRLYND</sequence>
<dbReference type="Proteomes" id="UP001149090">
    <property type="component" value="Unassembled WGS sequence"/>
</dbReference>
<comment type="caution">
    <text evidence="2">The sequence shown here is derived from an EMBL/GenBank/DDBJ whole genome shotgun (WGS) entry which is preliminary data.</text>
</comment>
<feature type="domain" description="Endonuclease/exonuclease/phosphatase" evidence="1">
    <location>
        <begin position="110"/>
        <end position="365"/>
    </location>
</feature>
<dbReference type="PANTHER" id="PTHR12121">
    <property type="entry name" value="CARBON CATABOLITE REPRESSOR PROTEIN 4"/>
    <property type="match status" value="1"/>
</dbReference>
<dbReference type="Gene3D" id="3.60.10.10">
    <property type="entry name" value="Endonuclease/exonuclease/phosphatase"/>
    <property type="match status" value="1"/>
</dbReference>
<protein>
    <recommendedName>
        <fullName evidence="1">Endonuclease/exonuclease/phosphatase domain-containing protein</fullName>
    </recommendedName>
</protein>
<evidence type="ECO:0000313" key="2">
    <source>
        <dbReference type="EMBL" id="KAJ5079826.1"/>
    </source>
</evidence>
<dbReference type="SUPFAM" id="SSF56219">
    <property type="entry name" value="DNase I-like"/>
    <property type="match status" value="1"/>
</dbReference>
<dbReference type="EMBL" id="JAPDFW010000022">
    <property type="protein sequence ID" value="KAJ5079826.1"/>
    <property type="molecule type" value="Genomic_DNA"/>
</dbReference>
<dbReference type="AlphaFoldDB" id="A0A9Q0RG89"/>
<gene>
    <name evidence="2" type="ORF">M0811_04139</name>
</gene>
<dbReference type="PANTHER" id="PTHR12121:SF34">
    <property type="entry name" value="PROTEIN ANGEL"/>
    <property type="match status" value="1"/>
</dbReference>
<dbReference type="OrthoDB" id="10253982at2759"/>
<organism evidence="2 3">
    <name type="scientific">Anaeramoeba ignava</name>
    <name type="common">Anaerobic marine amoeba</name>
    <dbReference type="NCBI Taxonomy" id="1746090"/>
    <lineage>
        <taxon>Eukaryota</taxon>
        <taxon>Metamonada</taxon>
        <taxon>Anaeramoebidae</taxon>
        <taxon>Anaeramoeba</taxon>
    </lineage>
</organism>
<dbReference type="InterPro" id="IPR050410">
    <property type="entry name" value="CCR4/nocturin_mRNA_transcr"/>
</dbReference>
<keyword evidence="3" id="KW-1185">Reference proteome</keyword>
<name>A0A9Q0RG89_ANAIG</name>